<evidence type="ECO:0000259" key="1">
    <source>
        <dbReference type="Pfam" id="PF01548"/>
    </source>
</evidence>
<protein>
    <submittedName>
        <fullName evidence="3">ISSep1 transposase</fullName>
    </submittedName>
</protein>
<feature type="domain" description="Transposase IS116/IS110/IS902 C-terminal" evidence="2">
    <location>
        <begin position="268"/>
        <end position="344"/>
    </location>
</feature>
<dbReference type="NCBIfam" id="NF033542">
    <property type="entry name" value="transpos_IS110"/>
    <property type="match status" value="1"/>
</dbReference>
<dbReference type="Pfam" id="PF01548">
    <property type="entry name" value="DEDD_Tnp_IS110"/>
    <property type="match status" value="1"/>
</dbReference>
<sequence length="395" mass="45727">MGGIIALDVSMSKSYVVAYLGKTLIVEKEIKHTKAGFLELQDIVNAFQEAPKIIFEATGVYSKPVERFCELNSLDYHLLNPLEVKMRTSKLRRNKTDKTDAHQMAKAYLGVETKKPPKIERAYVDLKILARMYFEIDFDMNIKRSYLHTALQETFPEIANVQTKMTSILALELVDRFPHPDYVLQLSEIELKNYILRVCPNIGSKRADEKALTLISKAENSYPSCSVDSYLVEKVRYYNLKLKKIVLEKKKILKKLIEKASLLPDFKLIVSIPGIGEKTAALMVAEMGNIHRFKTNKQLNAFVGIDIQRYQSGKYLAKEHINKRGNKQLRKILFYSIENMLRCQKFYRSHIVDYYYYLRRKEGCPKMHKVAVIACINKLLKCIHSMVINGTLYKY</sequence>
<dbReference type="InterPro" id="IPR047650">
    <property type="entry name" value="Transpos_IS110"/>
</dbReference>
<dbReference type="PANTHER" id="PTHR33055">
    <property type="entry name" value="TRANSPOSASE FOR INSERTION SEQUENCE ELEMENT IS1111A"/>
    <property type="match status" value="1"/>
</dbReference>
<evidence type="ECO:0000313" key="3">
    <source>
        <dbReference type="EMBL" id="EUJ25486.1"/>
    </source>
</evidence>
<accession>A0ABN0RBG8</accession>
<dbReference type="EMBL" id="AODF01000046">
    <property type="protein sequence ID" value="EUJ25486.1"/>
    <property type="molecule type" value="Genomic_DNA"/>
</dbReference>
<organism evidence="3 4">
    <name type="scientific">Listeria floridensis FSL S10-1187</name>
    <dbReference type="NCBI Taxonomy" id="1265817"/>
    <lineage>
        <taxon>Bacteria</taxon>
        <taxon>Bacillati</taxon>
        <taxon>Bacillota</taxon>
        <taxon>Bacilli</taxon>
        <taxon>Bacillales</taxon>
        <taxon>Listeriaceae</taxon>
        <taxon>Listeria</taxon>
    </lineage>
</organism>
<reference evidence="3 4" key="1">
    <citation type="journal article" date="2014" name="Int. J. Syst. Evol. Microbiol.">
        <title>Listeria floridensis sp. nov., Listeria aquatica sp. nov., Listeria cornellensis sp. nov., Listeria riparia sp. nov. and Listeria grandensis sp. nov., from agricultural and natural environments.</title>
        <authorList>
            <person name="den Bakker H.C."/>
            <person name="Warchocki S."/>
            <person name="Wright E.M."/>
            <person name="Allred A.F."/>
            <person name="Ahlstrom C."/>
            <person name="Manuel C.S."/>
            <person name="Stasiewicz M.J."/>
            <person name="Burrell A."/>
            <person name="Roof S."/>
            <person name="Strawn L."/>
            <person name="Fortes E.D."/>
            <person name="Nightingale K.K."/>
            <person name="Kephart D."/>
            <person name="Wiedmann M."/>
        </authorList>
    </citation>
    <scope>NUCLEOTIDE SEQUENCE [LARGE SCALE GENOMIC DNA]</scope>
    <source>
        <strain evidence="3 4">FSL S10-1187</strain>
    </source>
</reference>
<dbReference type="Proteomes" id="UP000019249">
    <property type="component" value="Unassembled WGS sequence"/>
</dbReference>
<feature type="domain" description="Transposase IS110-like N-terminal" evidence="1">
    <location>
        <begin position="6"/>
        <end position="156"/>
    </location>
</feature>
<gene>
    <name evidence="3" type="ORF">MFLO_15351</name>
</gene>
<evidence type="ECO:0000313" key="4">
    <source>
        <dbReference type="Proteomes" id="UP000019249"/>
    </source>
</evidence>
<dbReference type="Pfam" id="PF02371">
    <property type="entry name" value="Transposase_20"/>
    <property type="match status" value="1"/>
</dbReference>
<proteinExistence type="predicted"/>
<dbReference type="InterPro" id="IPR003346">
    <property type="entry name" value="Transposase_20"/>
</dbReference>
<name>A0ABN0RBG8_9LIST</name>
<dbReference type="InterPro" id="IPR002525">
    <property type="entry name" value="Transp_IS110-like_N"/>
</dbReference>
<comment type="caution">
    <text evidence="3">The sequence shown here is derived from an EMBL/GenBank/DDBJ whole genome shotgun (WGS) entry which is preliminary data.</text>
</comment>
<keyword evidence="4" id="KW-1185">Reference proteome</keyword>
<evidence type="ECO:0000259" key="2">
    <source>
        <dbReference type="Pfam" id="PF02371"/>
    </source>
</evidence>
<dbReference type="PANTHER" id="PTHR33055:SF13">
    <property type="entry name" value="TRANSPOSASE"/>
    <property type="match status" value="1"/>
</dbReference>
<dbReference type="RefSeq" id="WP_036098537.1">
    <property type="nucleotide sequence ID" value="NZ_AODF01000046.1"/>
</dbReference>